<comment type="caution">
    <text evidence="4">The sequence shown here is derived from an EMBL/GenBank/DDBJ whole genome shotgun (WGS) entry which is preliminary data.</text>
</comment>
<dbReference type="PANTHER" id="PTHR10161">
    <property type="entry name" value="TARTRATE-RESISTANT ACID PHOSPHATASE TYPE 5"/>
    <property type="match status" value="1"/>
</dbReference>
<dbReference type="InterPro" id="IPR051558">
    <property type="entry name" value="Metallophosphoesterase_PAP"/>
</dbReference>
<dbReference type="Pfam" id="PF00149">
    <property type="entry name" value="Metallophos"/>
    <property type="match status" value="1"/>
</dbReference>
<keyword evidence="5" id="KW-1185">Reference proteome</keyword>
<organism evidence="4 5">
    <name type="scientific">Hufsiella arboris</name>
    <dbReference type="NCBI Taxonomy" id="2695275"/>
    <lineage>
        <taxon>Bacteria</taxon>
        <taxon>Pseudomonadati</taxon>
        <taxon>Bacteroidota</taxon>
        <taxon>Sphingobacteriia</taxon>
        <taxon>Sphingobacteriales</taxon>
        <taxon>Sphingobacteriaceae</taxon>
        <taxon>Hufsiella</taxon>
    </lineage>
</organism>
<name>A0A7K1YF15_9SPHI</name>
<proteinExistence type="predicted"/>
<keyword evidence="1" id="KW-0732">Signal</keyword>
<evidence type="ECO:0000259" key="3">
    <source>
        <dbReference type="Pfam" id="PF00149"/>
    </source>
</evidence>
<keyword evidence="2" id="KW-0378">Hydrolase</keyword>
<dbReference type="AlphaFoldDB" id="A0A7K1YF15"/>
<dbReference type="GO" id="GO:0016787">
    <property type="term" value="F:hydrolase activity"/>
    <property type="evidence" value="ECO:0007669"/>
    <property type="project" value="UniProtKB-KW"/>
</dbReference>
<dbReference type="Proteomes" id="UP000466586">
    <property type="component" value="Unassembled WGS sequence"/>
</dbReference>
<dbReference type="Gene3D" id="3.60.21.10">
    <property type="match status" value="1"/>
</dbReference>
<feature type="domain" description="Calcineurin-like phosphoesterase" evidence="3">
    <location>
        <begin position="51"/>
        <end position="270"/>
    </location>
</feature>
<gene>
    <name evidence="4" type="ORF">GS399_19700</name>
</gene>
<sequence>MKINFIRFSLALLIISGLPSCVSRKVYYAKSEKDWQKSNVPDSVKLDYSVFLIGDVGNPDDEKQEPTLKLLQQQIYYADSLSQADTSASRKSAANTSHEKDAVVFMGDNIYEKGMPDSNAADRKEKERRITEQLKVVKNFKGKPIFVPGNHDWNESRRGGLQAVLRQQEFISNYLQRSDVFLPSNGCAGPVELQLDENLVVIVIDSEWWLRKYEKSTAENNDCSTSTKADVINQLKDIIRRNKGKNILITEHHPLFSNGQHGGHFSATDWIFPLTIVRDNLWIPLPIIGSIYPLMREYGISRQDLSNKTYQELRRSMLAAISGEKNVVFASGHEHALQFNRYNDVNFIISGSGSKSSPLVKGNGASFAHGQQGFARLNYYTNGQCWVEFWEPVGDGMKGKVVYRTPLYAIAPKPIAEKKQDIISYKDSVKVLAAGREYRAGKMKRTLLGEHYRNVWATPVKTPYLDLNTFAGGLTPLKMGGGHQTTSLQFQGKDGNLYQFRTVNKDPGQLLPDGLEQSAADDILQDQISSAHPYAALVIPDMAKAIGIYYAAPRLVYVPYSSLLGPYVQQVGGKMGFIEARPDEDLSDFKSFGNAKNAISTDKLYEKLFKDNENKVDQQMFLKCRLFDILIGDWDRHEDQWRWAEFKQGDQTVYKPIPRDRDQAFTKLDGSITKLLMMAVPEPQNFGKQIKDPAKLSLGARDLDRNLLNNLSLNDWIKAANEIKSSLTDRVLENAMKKMPPEVYPLSGPEILSKLKSRRDELVDVAKLYYKTLEKKITIQGSDKREFYTIHFDNDSTQIITRKLNKDNNTEQELFNRKFANKKTKEIDIYERGGKDSVIVNGECLANPIKIRLIGGEGKDFFQDKSKKSNIVVYDDSKNNIKKGENTDVRVTTQNLTKDYDPFNFFNYNEKGFAPDLNVNGDDGIFLGLSHSLTLYKFNKSPYSYKQNVLFRWAPKTNAINFRFTGEVLSLFGANTDLVVGAIYQGPQNTFNYFGEGNSIKYNNSDIISPYRVRTKTVNSIIFVRHRFSNSFQIGIGPGYEYYNILRSEGRYVASPDFSYQDQIVHPSQFITVRSFTNTNFVDNEIFPTTGFTWRNQANYFLETTNNAQQHVQLKTDLTFYATPNFNFPMTFAFRIGGATNIGGYKFFQSNSIGNNYNLSIFGRDISLKGYRDNRFSGRSYLYGNSEVRFPVTTIRNYLFSGTLGITGFFDLGRVYSSVSETDKWHTGYGPGIWVNLFNKIIFSGGYGFSEDGHLFTVKSGMSF</sequence>
<dbReference type="Gene3D" id="2.40.160.50">
    <property type="entry name" value="membrane protein fhac: a member of the omp85/tpsb transporter family"/>
    <property type="match status" value="1"/>
</dbReference>
<dbReference type="InterPro" id="IPR004843">
    <property type="entry name" value="Calcineurin-like_PHP"/>
</dbReference>
<protein>
    <submittedName>
        <fullName evidence="4">BamA/TamA family outer membrane protein</fullName>
    </submittedName>
</protein>
<evidence type="ECO:0000256" key="1">
    <source>
        <dbReference type="ARBA" id="ARBA00022729"/>
    </source>
</evidence>
<dbReference type="RefSeq" id="WP_160846373.1">
    <property type="nucleotide sequence ID" value="NZ_WVHT01000014.1"/>
</dbReference>
<evidence type="ECO:0000256" key="2">
    <source>
        <dbReference type="ARBA" id="ARBA00022801"/>
    </source>
</evidence>
<reference evidence="4 5" key="1">
    <citation type="submission" date="2019-11" db="EMBL/GenBank/DDBJ databases">
        <title>Pedobacter sp. HMF7647 Genome sequencing and assembly.</title>
        <authorList>
            <person name="Kang H."/>
            <person name="Kim H."/>
            <person name="Joh K."/>
        </authorList>
    </citation>
    <scope>NUCLEOTIDE SEQUENCE [LARGE SCALE GENOMIC DNA]</scope>
    <source>
        <strain evidence="4 5">HMF7647</strain>
    </source>
</reference>
<dbReference type="SUPFAM" id="SSF56300">
    <property type="entry name" value="Metallo-dependent phosphatases"/>
    <property type="match status" value="1"/>
</dbReference>
<evidence type="ECO:0000313" key="5">
    <source>
        <dbReference type="Proteomes" id="UP000466586"/>
    </source>
</evidence>
<accession>A0A7K1YF15</accession>
<dbReference type="InterPro" id="IPR029052">
    <property type="entry name" value="Metallo-depent_PP-like"/>
</dbReference>
<dbReference type="PANTHER" id="PTHR10161:SF14">
    <property type="entry name" value="TARTRATE-RESISTANT ACID PHOSPHATASE TYPE 5"/>
    <property type="match status" value="1"/>
</dbReference>
<evidence type="ECO:0000313" key="4">
    <source>
        <dbReference type="EMBL" id="MXV53197.1"/>
    </source>
</evidence>
<dbReference type="EMBL" id="WVHT01000014">
    <property type="protein sequence ID" value="MXV53197.1"/>
    <property type="molecule type" value="Genomic_DNA"/>
</dbReference>